<dbReference type="Pfam" id="PF13602">
    <property type="entry name" value="ADH_zinc_N_2"/>
    <property type="match status" value="1"/>
</dbReference>
<dbReference type="InterPro" id="IPR036291">
    <property type="entry name" value="NAD(P)-bd_dom_sf"/>
</dbReference>
<evidence type="ECO:0000313" key="2">
    <source>
        <dbReference type="EMBL" id="CAF9914479.1"/>
    </source>
</evidence>
<dbReference type="Gene3D" id="3.40.50.720">
    <property type="entry name" value="NAD(P)-binding Rossmann-like Domain"/>
    <property type="match status" value="1"/>
</dbReference>
<gene>
    <name evidence="2" type="ORF">GOMPHAMPRED_008171</name>
</gene>
<dbReference type="InterPro" id="IPR011032">
    <property type="entry name" value="GroES-like_sf"/>
</dbReference>
<protein>
    <recommendedName>
        <fullName evidence="1">Enoyl reductase (ER) domain-containing protein</fullName>
    </recommendedName>
</protein>
<dbReference type="SUPFAM" id="SSF50129">
    <property type="entry name" value="GroES-like"/>
    <property type="match status" value="1"/>
</dbReference>
<reference evidence="2" key="1">
    <citation type="submission" date="2021-03" db="EMBL/GenBank/DDBJ databases">
        <authorList>
            <person name="Tagirdzhanova G."/>
        </authorList>
    </citation>
    <scope>NUCLEOTIDE SEQUENCE</scope>
</reference>
<dbReference type="SMART" id="SM00829">
    <property type="entry name" value="PKS_ER"/>
    <property type="match status" value="1"/>
</dbReference>
<name>A0A8H3EXQ1_9LECA</name>
<keyword evidence="3" id="KW-1185">Reference proteome</keyword>
<dbReference type="GO" id="GO:0005739">
    <property type="term" value="C:mitochondrion"/>
    <property type="evidence" value="ECO:0007669"/>
    <property type="project" value="TreeGrafter"/>
</dbReference>
<evidence type="ECO:0000313" key="3">
    <source>
        <dbReference type="Proteomes" id="UP000664169"/>
    </source>
</evidence>
<dbReference type="InterPro" id="IPR020843">
    <property type="entry name" value="ER"/>
</dbReference>
<accession>A0A8H3EXQ1</accession>
<organism evidence="2 3">
    <name type="scientific">Gomphillus americanus</name>
    <dbReference type="NCBI Taxonomy" id="1940652"/>
    <lineage>
        <taxon>Eukaryota</taxon>
        <taxon>Fungi</taxon>
        <taxon>Dikarya</taxon>
        <taxon>Ascomycota</taxon>
        <taxon>Pezizomycotina</taxon>
        <taxon>Lecanoromycetes</taxon>
        <taxon>OSLEUM clade</taxon>
        <taxon>Ostropomycetidae</taxon>
        <taxon>Ostropales</taxon>
        <taxon>Graphidaceae</taxon>
        <taxon>Gomphilloideae</taxon>
        <taxon>Gomphillus</taxon>
    </lineage>
</organism>
<dbReference type="AlphaFoldDB" id="A0A8H3EXQ1"/>
<dbReference type="GO" id="GO:0016491">
    <property type="term" value="F:oxidoreductase activity"/>
    <property type="evidence" value="ECO:0007669"/>
    <property type="project" value="InterPro"/>
</dbReference>
<proteinExistence type="predicted"/>
<dbReference type="EMBL" id="CAJPDQ010000009">
    <property type="protein sequence ID" value="CAF9914479.1"/>
    <property type="molecule type" value="Genomic_DNA"/>
</dbReference>
<dbReference type="SUPFAM" id="SSF51735">
    <property type="entry name" value="NAD(P)-binding Rossmann-fold domains"/>
    <property type="match status" value="1"/>
</dbReference>
<dbReference type="Pfam" id="PF08240">
    <property type="entry name" value="ADH_N"/>
    <property type="match status" value="1"/>
</dbReference>
<sequence length="342" mass="38272">MRVWSYNRRGQPREVLKLHETRPLPPLPRQDQVLIKVHHVGMNPSFPDIVMRMVNPWGMERIAEIEYSGAVIAAGSDTDSLFTKGRAVFGAANDQKHIWFGEGVMQDYLLLNKNEVYVVPQELKMAEAAGLSCAGQTALNMVQVTRITKGSRVFVNGASGGVGIFCVQICKAVGAYVVASCSEQSRQLVESLNPDEIVDYRVNAPLADYLAHEYQSRPFDTILDTIGIQDLYNQSPQYLTAKGIYANAGAYSGIWTTIFSAIKNYCWPTLLGGTPRKWMMIRTPLDREKMERLLQLIEAGQIKVPIDSIWDVNEGKDQIYKAYDRVLSQRAKGKVIVKLVEG</sequence>
<dbReference type="CDD" id="cd08267">
    <property type="entry name" value="MDR1"/>
    <property type="match status" value="1"/>
</dbReference>
<dbReference type="OrthoDB" id="3509362at2759"/>
<dbReference type="Gene3D" id="3.90.180.10">
    <property type="entry name" value="Medium-chain alcohol dehydrogenases, catalytic domain"/>
    <property type="match status" value="1"/>
</dbReference>
<comment type="caution">
    <text evidence="2">The sequence shown here is derived from an EMBL/GenBank/DDBJ whole genome shotgun (WGS) entry which is preliminary data.</text>
</comment>
<dbReference type="InterPro" id="IPR050700">
    <property type="entry name" value="YIM1/Zinc_Alcohol_DH_Fams"/>
</dbReference>
<dbReference type="InterPro" id="IPR013154">
    <property type="entry name" value="ADH-like_N"/>
</dbReference>
<feature type="domain" description="Enoyl reductase (ER)" evidence="1">
    <location>
        <begin position="11"/>
        <end position="337"/>
    </location>
</feature>
<dbReference type="PANTHER" id="PTHR11695:SF294">
    <property type="entry name" value="RETICULON-4-INTERACTING PROTEIN 1, MITOCHONDRIAL"/>
    <property type="match status" value="1"/>
</dbReference>
<dbReference type="Proteomes" id="UP000664169">
    <property type="component" value="Unassembled WGS sequence"/>
</dbReference>
<evidence type="ECO:0000259" key="1">
    <source>
        <dbReference type="SMART" id="SM00829"/>
    </source>
</evidence>
<dbReference type="PANTHER" id="PTHR11695">
    <property type="entry name" value="ALCOHOL DEHYDROGENASE RELATED"/>
    <property type="match status" value="1"/>
</dbReference>